<sequence>MSTPETDTSNDDEISRTKVITVSPGTAKWTKLTTTEKDQNVDHHHRLFLYL</sequence>
<dbReference type="Proteomes" id="UP000266673">
    <property type="component" value="Unassembled WGS sequence"/>
</dbReference>
<accession>A0A397V9R8</accession>
<gene>
    <name evidence="1" type="ORF">C2G38_2184601</name>
</gene>
<dbReference type="EMBL" id="QKWP01000539">
    <property type="protein sequence ID" value="RIB18428.1"/>
    <property type="molecule type" value="Genomic_DNA"/>
</dbReference>
<evidence type="ECO:0000313" key="1">
    <source>
        <dbReference type="EMBL" id="RIB18428.1"/>
    </source>
</evidence>
<dbReference type="AlphaFoldDB" id="A0A397V9R8"/>
<name>A0A397V9R8_9GLOM</name>
<evidence type="ECO:0000313" key="2">
    <source>
        <dbReference type="Proteomes" id="UP000266673"/>
    </source>
</evidence>
<proteinExistence type="predicted"/>
<keyword evidence="2" id="KW-1185">Reference proteome</keyword>
<organism evidence="1 2">
    <name type="scientific">Gigaspora rosea</name>
    <dbReference type="NCBI Taxonomy" id="44941"/>
    <lineage>
        <taxon>Eukaryota</taxon>
        <taxon>Fungi</taxon>
        <taxon>Fungi incertae sedis</taxon>
        <taxon>Mucoromycota</taxon>
        <taxon>Glomeromycotina</taxon>
        <taxon>Glomeromycetes</taxon>
        <taxon>Diversisporales</taxon>
        <taxon>Gigasporaceae</taxon>
        <taxon>Gigaspora</taxon>
    </lineage>
</organism>
<reference evidence="1 2" key="1">
    <citation type="submission" date="2018-06" db="EMBL/GenBank/DDBJ databases">
        <title>Comparative genomics reveals the genomic features of Rhizophagus irregularis, R. cerebriforme, R. diaphanum and Gigaspora rosea, and their symbiotic lifestyle signature.</title>
        <authorList>
            <person name="Morin E."/>
            <person name="San Clemente H."/>
            <person name="Chen E.C.H."/>
            <person name="De La Providencia I."/>
            <person name="Hainaut M."/>
            <person name="Kuo A."/>
            <person name="Kohler A."/>
            <person name="Murat C."/>
            <person name="Tang N."/>
            <person name="Roy S."/>
            <person name="Loubradou J."/>
            <person name="Henrissat B."/>
            <person name="Grigoriev I.V."/>
            <person name="Corradi N."/>
            <person name="Roux C."/>
            <person name="Martin F.M."/>
        </authorList>
    </citation>
    <scope>NUCLEOTIDE SEQUENCE [LARGE SCALE GENOMIC DNA]</scope>
    <source>
        <strain evidence="1 2">DAOM 194757</strain>
    </source>
</reference>
<protein>
    <submittedName>
        <fullName evidence="1">Uncharacterized protein</fullName>
    </submittedName>
</protein>
<comment type="caution">
    <text evidence="1">The sequence shown here is derived from an EMBL/GenBank/DDBJ whole genome shotgun (WGS) entry which is preliminary data.</text>
</comment>